<protein>
    <submittedName>
        <fullName evidence="2">LT_GEWL domain containing protein</fullName>
    </submittedName>
</protein>
<organism evidence="2">
    <name type="scientific">uncultured Caudovirales phage</name>
    <dbReference type="NCBI Taxonomy" id="2100421"/>
    <lineage>
        <taxon>Viruses</taxon>
        <taxon>Duplodnaviria</taxon>
        <taxon>Heunggongvirae</taxon>
        <taxon>Uroviricota</taxon>
        <taxon>Caudoviricetes</taxon>
        <taxon>Peduoviridae</taxon>
        <taxon>Maltschvirus</taxon>
        <taxon>Maltschvirus maltsch</taxon>
    </lineage>
</organism>
<dbReference type="EMBL" id="LR798337">
    <property type="protein sequence ID" value="CAB5224826.1"/>
    <property type="molecule type" value="Genomic_DNA"/>
</dbReference>
<reference evidence="2" key="1">
    <citation type="submission" date="2020-05" db="EMBL/GenBank/DDBJ databases">
        <authorList>
            <person name="Chiriac C."/>
            <person name="Salcher M."/>
            <person name="Ghai R."/>
            <person name="Kavagutti S V."/>
        </authorList>
    </citation>
    <scope>NUCLEOTIDE SEQUENCE</scope>
</reference>
<dbReference type="Pfam" id="PF01464">
    <property type="entry name" value="SLT"/>
    <property type="match status" value="1"/>
</dbReference>
<dbReference type="InterPro" id="IPR023346">
    <property type="entry name" value="Lysozyme-like_dom_sf"/>
</dbReference>
<dbReference type="SUPFAM" id="SSF53955">
    <property type="entry name" value="Lysozyme-like"/>
    <property type="match status" value="1"/>
</dbReference>
<proteinExistence type="predicted"/>
<evidence type="ECO:0000259" key="1">
    <source>
        <dbReference type="Pfam" id="PF01464"/>
    </source>
</evidence>
<sequence length="169" mass="18122">MNYFAEKIIGLVLCSVFGFTVAVGAPDASGAPSGTIALAPISVQPYLIEPTTTTSSTIYIDPYTSACEQFSALGINLGWPADQRTVLESIMARESSCVGTAVNSKDPFGGSYGLLQINWGGWQKWLRAQGLITNKKSLLDPVTNLRAGLAIYNYGVERYGFGWGPWGTK</sequence>
<accession>A0A6J7XB43</accession>
<dbReference type="InterPro" id="IPR008258">
    <property type="entry name" value="Transglycosylase_SLT_dom_1"/>
</dbReference>
<dbReference type="Gene3D" id="1.10.530.10">
    <property type="match status" value="1"/>
</dbReference>
<gene>
    <name evidence="2" type="ORF">UFOVP740_16</name>
</gene>
<evidence type="ECO:0000313" key="2">
    <source>
        <dbReference type="EMBL" id="CAB5224826.1"/>
    </source>
</evidence>
<name>A0A6J7XB43_9CAUD</name>
<feature type="domain" description="Transglycosylase SLT" evidence="1">
    <location>
        <begin position="85"/>
        <end position="160"/>
    </location>
</feature>